<dbReference type="AlphaFoldDB" id="A0A0D7BFH4"/>
<gene>
    <name evidence="1" type="ORF">CYLTODRAFT_410010</name>
</gene>
<accession>A0A0D7BFH4</accession>
<dbReference type="EMBL" id="KN880493">
    <property type="protein sequence ID" value="KIY68955.1"/>
    <property type="molecule type" value="Genomic_DNA"/>
</dbReference>
<keyword evidence="2" id="KW-1185">Reference proteome</keyword>
<name>A0A0D7BFH4_9AGAR</name>
<evidence type="ECO:0000313" key="2">
    <source>
        <dbReference type="Proteomes" id="UP000054007"/>
    </source>
</evidence>
<protein>
    <submittedName>
        <fullName evidence="1">Uncharacterized protein</fullName>
    </submittedName>
</protein>
<organism evidence="1 2">
    <name type="scientific">Cylindrobasidium torrendii FP15055 ss-10</name>
    <dbReference type="NCBI Taxonomy" id="1314674"/>
    <lineage>
        <taxon>Eukaryota</taxon>
        <taxon>Fungi</taxon>
        <taxon>Dikarya</taxon>
        <taxon>Basidiomycota</taxon>
        <taxon>Agaricomycotina</taxon>
        <taxon>Agaricomycetes</taxon>
        <taxon>Agaricomycetidae</taxon>
        <taxon>Agaricales</taxon>
        <taxon>Marasmiineae</taxon>
        <taxon>Physalacriaceae</taxon>
        <taxon>Cylindrobasidium</taxon>
    </lineage>
</organism>
<proteinExistence type="predicted"/>
<evidence type="ECO:0000313" key="1">
    <source>
        <dbReference type="EMBL" id="KIY68955.1"/>
    </source>
</evidence>
<sequence>MSGKLWRPAAPRPGKTATCLGAGSGSGIRRERVVDHPSTGSCSGSTTIVIMSSLGGSIGLVEVMPTEILTIILGFLYDSMNLWDFIESSVFGPNISNKTLRDVDWETMSPFPWDMVLRHMKQVVTTLKNDARVRDFVSCHFTLFIPGIPDSDYFAYREGFFIGDLLKDTVEMLALMTQLTSFNLIAEDDKVQQIISQAFLQIDEPHFADLLQSFPRLKYLSIGESEFVGEFYENIFVAIVNHCPELEILVGLGSEALNKSEIFVTSFKKDDRFHGSLRYLSLEYEYPVSWDDHDADDIELEFEHLGIFPLLLELHIPVSMWRRDIQSTQNKWSDTAAIEKLKDNATMFLRSQLERKKAMNRTEGKDESELVASLVIENNAEPMAFIEETIRL</sequence>
<reference evidence="1 2" key="1">
    <citation type="journal article" date="2015" name="Fungal Genet. Biol.">
        <title>Evolution of novel wood decay mechanisms in Agaricales revealed by the genome sequences of Fistulina hepatica and Cylindrobasidium torrendii.</title>
        <authorList>
            <person name="Floudas D."/>
            <person name="Held B.W."/>
            <person name="Riley R."/>
            <person name="Nagy L.G."/>
            <person name="Koehler G."/>
            <person name="Ransdell A.S."/>
            <person name="Younus H."/>
            <person name="Chow J."/>
            <person name="Chiniquy J."/>
            <person name="Lipzen A."/>
            <person name="Tritt A."/>
            <person name="Sun H."/>
            <person name="Haridas S."/>
            <person name="LaButti K."/>
            <person name="Ohm R.A."/>
            <person name="Kues U."/>
            <person name="Blanchette R.A."/>
            <person name="Grigoriev I.V."/>
            <person name="Minto R.E."/>
            <person name="Hibbett D.S."/>
        </authorList>
    </citation>
    <scope>NUCLEOTIDE SEQUENCE [LARGE SCALE GENOMIC DNA]</scope>
    <source>
        <strain evidence="1 2">FP15055 ss-10</strain>
    </source>
</reference>
<dbReference type="Proteomes" id="UP000054007">
    <property type="component" value="Unassembled WGS sequence"/>
</dbReference>